<evidence type="ECO:0000256" key="4">
    <source>
        <dbReference type="ARBA" id="ARBA00022898"/>
    </source>
</evidence>
<dbReference type="PANTHER" id="PTHR11999">
    <property type="entry name" value="GROUP II PYRIDOXAL-5-PHOSPHATE DECARBOXYLASE"/>
    <property type="match status" value="1"/>
</dbReference>
<dbReference type="KEGG" id="euz:DVS28_a2733"/>
<dbReference type="AlphaFoldDB" id="A0A346XYW5"/>
<name>A0A346XYW5_9ACTN</name>
<comment type="similarity">
    <text evidence="2 7">Belongs to the group II decarboxylase family.</text>
</comment>
<proteinExistence type="inferred from homology"/>
<dbReference type="GO" id="GO:0005737">
    <property type="term" value="C:cytoplasm"/>
    <property type="evidence" value="ECO:0007669"/>
    <property type="project" value="TreeGrafter"/>
</dbReference>
<dbReference type="Gene3D" id="3.40.640.10">
    <property type="entry name" value="Type I PLP-dependent aspartate aminotransferase-like (Major domain)"/>
    <property type="match status" value="1"/>
</dbReference>
<gene>
    <name evidence="8" type="ORF">DVS28_a2733</name>
</gene>
<dbReference type="InterPro" id="IPR015424">
    <property type="entry name" value="PyrdxlP-dep_Trfase"/>
</dbReference>
<dbReference type="SUPFAM" id="SSF53383">
    <property type="entry name" value="PLP-dependent transferases"/>
    <property type="match status" value="1"/>
</dbReference>
<evidence type="ECO:0000256" key="2">
    <source>
        <dbReference type="ARBA" id="ARBA00009533"/>
    </source>
</evidence>
<evidence type="ECO:0000313" key="8">
    <source>
        <dbReference type="EMBL" id="AXV07412.1"/>
    </source>
</evidence>
<evidence type="ECO:0000313" key="9">
    <source>
        <dbReference type="Proteomes" id="UP000264006"/>
    </source>
</evidence>
<dbReference type="InterPro" id="IPR015421">
    <property type="entry name" value="PyrdxlP-dep_Trfase_major"/>
</dbReference>
<dbReference type="Gene3D" id="1.20.1340.10">
    <property type="entry name" value="dopa decarboxylase, N-terminal domain"/>
    <property type="match status" value="1"/>
</dbReference>
<sequence length="487" mass="51697">MTSPPTDPSALHWDPETFRQHGHQVVDWLADHMAGIADLPVRSRVEPGEVAARLPTSAPGEGEPFEALLADLDDVVMDGMTHWQHPSFLAYFPANASPPSVLADLVSSGLGAQGMLWSTSPAVTEVETVVLDWLVDALGLPAAFRSDGPGGGVIQDTASSATLCALLAARERVLDGAGNRDGVPQGLTVYASAHAHSSLEKAARVAGLGSIALRSVPTDADHGMAPAALAEAIDADLADGLRPVMVMATVGTTSSTAIDPVAAIAEVTTERGVWLHVDGAFGGSATVCPEHRDMIAGLEHADSYVMNPHKWLLVGFDCSAFWVADAAALTGALGILPEYLANAASASGEVIDYRDWHIPLGRRFRSLKLWWVLRSYGIEGLRSHIRAHVAMAQQLAGWVADSDDWELAAPHPLSLVCMRHRRDDAVAERAMEAVNASGNAFLTHTRLDDRYVVRVAIGGWRTTMDDVRGAWDDLVAAATRIEGVGHG</sequence>
<dbReference type="GO" id="GO:0019752">
    <property type="term" value="P:carboxylic acid metabolic process"/>
    <property type="evidence" value="ECO:0007669"/>
    <property type="project" value="InterPro"/>
</dbReference>
<dbReference type="EMBL" id="CP031165">
    <property type="protein sequence ID" value="AXV07412.1"/>
    <property type="molecule type" value="Genomic_DNA"/>
</dbReference>
<dbReference type="Pfam" id="PF00282">
    <property type="entry name" value="Pyridoxal_deC"/>
    <property type="match status" value="1"/>
</dbReference>
<evidence type="ECO:0000256" key="5">
    <source>
        <dbReference type="ARBA" id="ARBA00023239"/>
    </source>
</evidence>
<comment type="cofactor">
    <cofactor evidence="1 6 7">
        <name>pyridoxal 5'-phosphate</name>
        <dbReference type="ChEBI" id="CHEBI:597326"/>
    </cofactor>
</comment>
<evidence type="ECO:0000256" key="7">
    <source>
        <dbReference type="RuleBase" id="RU000382"/>
    </source>
</evidence>
<keyword evidence="4 6" id="KW-0663">Pyridoxal phosphate</keyword>
<dbReference type="Proteomes" id="UP000264006">
    <property type="component" value="Chromosome"/>
</dbReference>
<accession>A0A346XYW5</accession>
<dbReference type="GO" id="GO:0006520">
    <property type="term" value="P:amino acid metabolic process"/>
    <property type="evidence" value="ECO:0007669"/>
    <property type="project" value="InterPro"/>
</dbReference>
<dbReference type="OrthoDB" id="3335676at2"/>
<feature type="modified residue" description="N6-(pyridoxal phosphate)lysine" evidence="6">
    <location>
        <position position="310"/>
    </location>
</feature>
<protein>
    <submittedName>
        <fullName evidence="8">Aromatic-L-amino-acid decarboxylase</fullName>
    </submittedName>
</protein>
<dbReference type="PANTHER" id="PTHR11999:SF70">
    <property type="entry name" value="MIP05841P"/>
    <property type="match status" value="1"/>
</dbReference>
<keyword evidence="9" id="KW-1185">Reference proteome</keyword>
<dbReference type="RefSeq" id="WP_114591906.1">
    <property type="nucleotide sequence ID" value="NZ_CP031165.1"/>
</dbReference>
<dbReference type="GO" id="GO:0004058">
    <property type="term" value="F:aromatic-L-amino-acid decarboxylase activity"/>
    <property type="evidence" value="ECO:0007669"/>
    <property type="project" value="UniProtKB-ARBA"/>
</dbReference>
<reference evidence="8 9" key="1">
    <citation type="submission" date="2018-09" db="EMBL/GenBank/DDBJ databases">
        <title>Complete genome sequence of Euzebya sp. DY32-46 isolated from seawater of Pacific Ocean.</title>
        <authorList>
            <person name="Xu L."/>
            <person name="Wu Y.-H."/>
            <person name="Xu X.-W."/>
        </authorList>
    </citation>
    <scope>NUCLEOTIDE SEQUENCE [LARGE SCALE GENOMIC DNA]</scope>
    <source>
        <strain evidence="8 9">DY32-46</strain>
    </source>
</reference>
<evidence type="ECO:0000256" key="3">
    <source>
        <dbReference type="ARBA" id="ARBA00022793"/>
    </source>
</evidence>
<evidence type="ECO:0000256" key="6">
    <source>
        <dbReference type="PIRSR" id="PIRSR602129-50"/>
    </source>
</evidence>
<dbReference type="InterPro" id="IPR010977">
    <property type="entry name" value="Aromatic_deC"/>
</dbReference>
<dbReference type="InterPro" id="IPR015422">
    <property type="entry name" value="PyrdxlP-dep_Trfase_small"/>
</dbReference>
<dbReference type="InterPro" id="IPR002129">
    <property type="entry name" value="PyrdxlP-dep_de-COase"/>
</dbReference>
<organism evidence="8 9">
    <name type="scientific">Euzebya pacifica</name>
    <dbReference type="NCBI Taxonomy" id="1608957"/>
    <lineage>
        <taxon>Bacteria</taxon>
        <taxon>Bacillati</taxon>
        <taxon>Actinomycetota</taxon>
        <taxon>Nitriliruptoria</taxon>
        <taxon>Euzebyales</taxon>
    </lineage>
</organism>
<dbReference type="PRINTS" id="PR00800">
    <property type="entry name" value="YHDCRBOXLASE"/>
</dbReference>
<evidence type="ECO:0000256" key="1">
    <source>
        <dbReference type="ARBA" id="ARBA00001933"/>
    </source>
</evidence>
<dbReference type="Gene3D" id="3.90.1150.10">
    <property type="entry name" value="Aspartate Aminotransferase, domain 1"/>
    <property type="match status" value="1"/>
</dbReference>
<dbReference type="GO" id="GO:0030170">
    <property type="term" value="F:pyridoxal phosphate binding"/>
    <property type="evidence" value="ECO:0007669"/>
    <property type="project" value="InterPro"/>
</dbReference>
<keyword evidence="5 7" id="KW-0456">Lyase</keyword>
<keyword evidence="3" id="KW-0210">Decarboxylase</keyword>